<dbReference type="AlphaFoldDB" id="A0A9X9M5K9"/>
<keyword evidence="2" id="KW-1185">Reference proteome</keyword>
<reference evidence="1 2" key="1">
    <citation type="submission" date="2018-10" db="EMBL/GenBank/DDBJ databases">
        <authorList>
            <person name="Ekblom R."/>
            <person name="Jareborg N."/>
        </authorList>
    </citation>
    <scope>NUCLEOTIDE SEQUENCE [LARGE SCALE GENOMIC DNA]</scope>
    <source>
        <tissue evidence="1">Muscle</tissue>
    </source>
</reference>
<gene>
    <name evidence="1" type="ORF">BN2614_LOCUS2</name>
</gene>
<dbReference type="EMBL" id="CYRY02043097">
    <property type="protein sequence ID" value="VCX37245.1"/>
    <property type="molecule type" value="Genomic_DNA"/>
</dbReference>
<evidence type="ECO:0000313" key="2">
    <source>
        <dbReference type="Proteomes" id="UP000269945"/>
    </source>
</evidence>
<feature type="non-terminal residue" evidence="1">
    <location>
        <position position="1"/>
    </location>
</feature>
<accession>A0A9X9M5K9</accession>
<evidence type="ECO:0000313" key="1">
    <source>
        <dbReference type="EMBL" id="VCX37245.1"/>
    </source>
</evidence>
<protein>
    <submittedName>
        <fullName evidence="1">Uncharacterized protein</fullName>
    </submittedName>
</protein>
<name>A0A9X9M5K9_GULGU</name>
<organism evidence="1 2">
    <name type="scientific">Gulo gulo</name>
    <name type="common">Wolverine</name>
    <name type="synonym">Gluton</name>
    <dbReference type="NCBI Taxonomy" id="48420"/>
    <lineage>
        <taxon>Eukaryota</taxon>
        <taxon>Metazoa</taxon>
        <taxon>Chordata</taxon>
        <taxon>Craniata</taxon>
        <taxon>Vertebrata</taxon>
        <taxon>Euteleostomi</taxon>
        <taxon>Mammalia</taxon>
        <taxon>Eutheria</taxon>
        <taxon>Laurasiatheria</taxon>
        <taxon>Carnivora</taxon>
        <taxon>Caniformia</taxon>
        <taxon>Musteloidea</taxon>
        <taxon>Mustelidae</taxon>
        <taxon>Guloninae</taxon>
        <taxon>Gulo</taxon>
    </lineage>
</organism>
<sequence length="72" mass="7319">GNCTLPPPFQGPPAAALAGKGVLGIYLAGPGPRLTLAFVAEDRYFSKGPDDAWAPQLPPVPVLLPAVVLTGL</sequence>
<proteinExistence type="predicted"/>
<comment type="caution">
    <text evidence="1">The sequence shown here is derived from an EMBL/GenBank/DDBJ whole genome shotgun (WGS) entry which is preliminary data.</text>
</comment>
<dbReference type="Proteomes" id="UP000269945">
    <property type="component" value="Unassembled WGS sequence"/>
</dbReference>